<proteinExistence type="inferred from homology"/>
<dbReference type="SUPFAM" id="SSF51366">
    <property type="entry name" value="Ribulose-phoshate binding barrel"/>
    <property type="match status" value="1"/>
</dbReference>
<dbReference type="GO" id="GO:0004590">
    <property type="term" value="F:orotidine-5'-phosphate decarboxylase activity"/>
    <property type="evidence" value="ECO:0007669"/>
    <property type="project" value="UniProtKB-EC"/>
</dbReference>
<protein>
    <recommendedName>
        <fullName evidence="7">Orotidine 5'-phosphate decarboxylase</fullName>
        <ecNumber evidence="7">4.1.1.23</ecNumber>
    </recommendedName>
    <alternativeName>
        <fullName evidence="7">OMP decarboxylase</fullName>
        <shortName evidence="7">OMPDCase</shortName>
        <shortName evidence="7">OMPdecase</shortName>
    </alternativeName>
</protein>
<reference evidence="11" key="1">
    <citation type="journal article" date="2019" name="Int. J. Syst. Evol. Microbiol.">
        <title>The Global Catalogue of Microorganisms (GCM) 10K type strain sequencing project: providing services to taxonomists for standard genome sequencing and annotation.</title>
        <authorList>
            <consortium name="The Broad Institute Genomics Platform"/>
            <consortium name="The Broad Institute Genome Sequencing Center for Infectious Disease"/>
            <person name="Wu L."/>
            <person name="Ma J."/>
        </authorList>
    </citation>
    <scope>NUCLEOTIDE SEQUENCE [LARGE SCALE GENOMIC DNA]</scope>
    <source>
        <strain evidence="11">CGMCC 1.6774</strain>
    </source>
</reference>
<evidence type="ECO:0000256" key="8">
    <source>
        <dbReference type="RuleBase" id="RU000512"/>
    </source>
</evidence>
<feature type="binding site" evidence="7">
    <location>
        <position position="53"/>
    </location>
    <ligand>
        <name>substrate</name>
    </ligand>
</feature>
<evidence type="ECO:0000256" key="1">
    <source>
        <dbReference type="ARBA" id="ARBA00002356"/>
    </source>
</evidence>
<gene>
    <name evidence="7 10" type="primary">pyrF</name>
    <name evidence="10" type="ORF">ACFSOX_20270</name>
</gene>
<dbReference type="PANTHER" id="PTHR32119">
    <property type="entry name" value="OROTIDINE 5'-PHOSPHATE DECARBOXYLASE"/>
    <property type="match status" value="1"/>
</dbReference>
<feature type="active site" description="Proton donor" evidence="7">
    <location>
        <position position="82"/>
    </location>
</feature>
<dbReference type="InterPro" id="IPR013785">
    <property type="entry name" value="Aldolase_TIM"/>
</dbReference>
<keyword evidence="4 7" id="KW-0665">Pyrimidine biosynthesis</keyword>
<dbReference type="Gene3D" id="3.20.20.70">
    <property type="entry name" value="Aldolase class I"/>
    <property type="match status" value="1"/>
</dbReference>
<comment type="caution">
    <text evidence="10">The sequence shown here is derived from an EMBL/GenBank/DDBJ whole genome shotgun (WGS) entry which is preliminary data.</text>
</comment>
<comment type="subunit">
    <text evidence="7">Homodimer.</text>
</comment>
<feature type="binding site" evidence="7">
    <location>
        <position position="226"/>
    </location>
    <ligand>
        <name>substrate</name>
    </ligand>
</feature>
<feature type="binding site" evidence="7">
    <location>
        <position position="196"/>
    </location>
    <ligand>
        <name>substrate</name>
    </ligand>
</feature>
<dbReference type="RefSeq" id="WP_378479641.1">
    <property type="nucleotide sequence ID" value="NZ_JBHUIW010000029.1"/>
</dbReference>
<dbReference type="PANTHER" id="PTHR32119:SF2">
    <property type="entry name" value="OROTIDINE 5'-PHOSPHATE DECARBOXYLASE"/>
    <property type="match status" value="1"/>
</dbReference>
<feature type="binding site" evidence="7">
    <location>
        <position position="31"/>
    </location>
    <ligand>
        <name>substrate</name>
    </ligand>
</feature>
<dbReference type="InterPro" id="IPR047596">
    <property type="entry name" value="OMPdecase_bac"/>
</dbReference>
<comment type="pathway">
    <text evidence="2 7 8">Pyrimidine metabolism; UMP biosynthesis via de novo pathway; UMP from orotate: step 2/2.</text>
</comment>
<evidence type="ECO:0000313" key="11">
    <source>
        <dbReference type="Proteomes" id="UP001597314"/>
    </source>
</evidence>
<evidence type="ECO:0000256" key="6">
    <source>
        <dbReference type="ARBA" id="ARBA00049157"/>
    </source>
</evidence>
<feature type="binding site" evidence="7">
    <location>
        <position position="205"/>
    </location>
    <ligand>
        <name>substrate</name>
    </ligand>
</feature>
<feature type="binding site" evidence="7">
    <location>
        <begin position="80"/>
        <end position="89"/>
    </location>
    <ligand>
        <name>substrate</name>
    </ligand>
</feature>
<accession>A0ABW5ANG7</accession>
<dbReference type="Proteomes" id="UP001597314">
    <property type="component" value="Unassembled WGS sequence"/>
</dbReference>
<evidence type="ECO:0000256" key="4">
    <source>
        <dbReference type="ARBA" id="ARBA00022975"/>
    </source>
</evidence>
<dbReference type="InterPro" id="IPR001754">
    <property type="entry name" value="OMPdeCOase_dom"/>
</dbReference>
<comment type="catalytic activity">
    <reaction evidence="6 7 8">
        <text>orotidine 5'-phosphate + H(+) = UMP + CO2</text>
        <dbReference type="Rhea" id="RHEA:11596"/>
        <dbReference type="ChEBI" id="CHEBI:15378"/>
        <dbReference type="ChEBI" id="CHEBI:16526"/>
        <dbReference type="ChEBI" id="CHEBI:57538"/>
        <dbReference type="ChEBI" id="CHEBI:57865"/>
        <dbReference type="EC" id="4.1.1.23"/>
    </reaction>
</comment>
<evidence type="ECO:0000256" key="5">
    <source>
        <dbReference type="ARBA" id="ARBA00023239"/>
    </source>
</evidence>
<feature type="binding site" evidence="7">
    <location>
        <position position="135"/>
    </location>
    <ligand>
        <name>substrate</name>
    </ligand>
</feature>
<comment type="similarity">
    <text evidence="7">Belongs to the OMP decarboxylase family. Type 1 subfamily.</text>
</comment>
<dbReference type="PROSITE" id="PS00156">
    <property type="entry name" value="OMPDECASE"/>
    <property type="match status" value="1"/>
</dbReference>
<name>A0ABW5ANG7_9BRAD</name>
<feature type="domain" description="Orotidine 5'-phosphate decarboxylase" evidence="9">
    <location>
        <begin position="25"/>
        <end position="241"/>
    </location>
</feature>
<dbReference type="InterPro" id="IPR018089">
    <property type="entry name" value="OMPdecase_AS"/>
</dbReference>
<dbReference type="NCBIfam" id="TIGR01740">
    <property type="entry name" value="pyrF"/>
    <property type="match status" value="1"/>
</dbReference>
<dbReference type="SMART" id="SM00934">
    <property type="entry name" value="OMPdecase"/>
    <property type="match status" value="1"/>
</dbReference>
<evidence type="ECO:0000256" key="7">
    <source>
        <dbReference type="HAMAP-Rule" id="MF_01200"/>
    </source>
</evidence>
<evidence type="ECO:0000256" key="2">
    <source>
        <dbReference type="ARBA" id="ARBA00004861"/>
    </source>
</evidence>
<keyword evidence="5 7" id="KW-0456">Lyase</keyword>
<dbReference type="EC" id="4.1.1.23" evidence="7"/>
<evidence type="ECO:0000259" key="9">
    <source>
        <dbReference type="SMART" id="SM00934"/>
    </source>
</evidence>
<dbReference type="HAMAP" id="MF_01200_B">
    <property type="entry name" value="OMPdecase_type1_B"/>
    <property type="match status" value="1"/>
</dbReference>
<evidence type="ECO:0000313" key="10">
    <source>
        <dbReference type="EMBL" id="MFD2184498.1"/>
    </source>
</evidence>
<dbReference type="InterPro" id="IPR011060">
    <property type="entry name" value="RibuloseP-bd_barrel"/>
</dbReference>
<evidence type="ECO:0000256" key="3">
    <source>
        <dbReference type="ARBA" id="ARBA00022793"/>
    </source>
</evidence>
<feature type="binding site" evidence="7">
    <location>
        <position position="225"/>
    </location>
    <ligand>
        <name>substrate</name>
    </ligand>
</feature>
<dbReference type="Pfam" id="PF00215">
    <property type="entry name" value="OMPdecase"/>
    <property type="match status" value="1"/>
</dbReference>
<dbReference type="CDD" id="cd04725">
    <property type="entry name" value="OMP_decarboxylase_like"/>
    <property type="match status" value="1"/>
</dbReference>
<dbReference type="NCBIfam" id="NF001273">
    <property type="entry name" value="PRK00230.1"/>
    <property type="match status" value="1"/>
</dbReference>
<comment type="function">
    <text evidence="1 7">Catalyzes the decarboxylation of orotidine 5'-monophosphate (OMP) to uridine 5'-monophosphate (UMP).</text>
</comment>
<keyword evidence="3 7" id="KW-0210">Decarboxylase</keyword>
<dbReference type="EMBL" id="JBHUIW010000029">
    <property type="protein sequence ID" value="MFD2184498.1"/>
    <property type="molecule type" value="Genomic_DNA"/>
</dbReference>
<sequence length="253" mass="26742">MAPPSRVSLDDRPRRGTAVEHPRDRLIVALDLPSVDAAEAVIDRLGEGVTFYKIGYQLAFAGGLALAQKLIFSGRRVFVDLKLHDIGNTVEKGVESIARMGATFLTVHAYPQTMKAAVQGRGDSNLRILAVTVLTSYDDADLAAAGYDFTVPELVAERAAQAHDIGIDGLVCSAEEAAMLRPKIGHGMALVTPGIRPSGAEVGDQKRVKTPRDAILAGADYLVVGRPIVAAPNPRASADAIVAEIEAAVNEQV</sequence>
<dbReference type="InterPro" id="IPR014732">
    <property type="entry name" value="OMPdecase"/>
</dbReference>
<organism evidence="10 11">
    <name type="scientific">Rhodoplanes azumiensis</name>
    <dbReference type="NCBI Taxonomy" id="1897628"/>
    <lineage>
        <taxon>Bacteria</taxon>
        <taxon>Pseudomonadati</taxon>
        <taxon>Pseudomonadota</taxon>
        <taxon>Alphaproteobacteria</taxon>
        <taxon>Hyphomicrobiales</taxon>
        <taxon>Nitrobacteraceae</taxon>
        <taxon>Rhodoplanes</taxon>
    </lineage>
</organism>
<keyword evidence="11" id="KW-1185">Reference proteome</keyword>